<gene>
    <name evidence="2" type="primary">atpG</name>
</gene>
<name>A0A8E5BH01_9PHAE</name>
<keyword evidence="2" id="KW-0934">Plastid</keyword>
<dbReference type="EMBL" id="MW266094">
    <property type="protein sequence ID" value="QSV12752.1"/>
    <property type="molecule type" value="Genomic_DNA"/>
</dbReference>
<keyword evidence="1" id="KW-0472">Membrane</keyword>
<dbReference type="GO" id="GO:0046961">
    <property type="term" value="F:proton-transporting ATPase activity, rotational mechanism"/>
    <property type="evidence" value="ECO:0007669"/>
    <property type="project" value="TreeGrafter"/>
</dbReference>
<keyword evidence="1" id="KW-0812">Transmembrane</keyword>
<evidence type="ECO:0000313" key="2">
    <source>
        <dbReference type="EMBL" id="QSV12752.1"/>
    </source>
</evidence>
<dbReference type="PANTHER" id="PTHR33445:SF2">
    <property type="entry name" value="ATP SYNTHASE SUBUNIT B', CHLOROPLASTIC"/>
    <property type="match status" value="1"/>
</dbReference>
<keyword evidence="1" id="KW-1133">Transmembrane helix</keyword>
<dbReference type="InterPro" id="IPR050059">
    <property type="entry name" value="ATP_synthase_B_chain"/>
</dbReference>
<evidence type="ECO:0000256" key="1">
    <source>
        <dbReference type="SAM" id="Phobius"/>
    </source>
</evidence>
<protein>
    <submittedName>
        <fullName evidence="2">CF0 subunit II</fullName>
    </submittedName>
</protein>
<dbReference type="AlphaFoldDB" id="A0A8E5BH01"/>
<feature type="transmembrane region" description="Helical" evidence="1">
    <location>
        <begin position="20"/>
        <end position="44"/>
    </location>
</feature>
<geneLocation type="plastid" evidence="2"/>
<reference evidence="2" key="1">
    <citation type="journal article" date="2021" name="Eur. J. Phycol.">
        <title>High-throughput sequencing of the kelp Alaria (Phaeophyceae) reveals epi-endobiotic associations, including a likely phaeophycean parasite.</title>
        <authorList>
            <person name="Bringloe T.T."/>
            <person name="Sauermann R."/>
            <person name="Krause-Jensen D."/>
            <person name="Olesen B."/>
            <person name="Klimova A."/>
            <person name="Klochkova T.A."/>
            <person name="Verbruggen H."/>
        </authorList>
    </citation>
    <scope>NUCLEOTIDE SEQUENCE</scope>
</reference>
<sequence>MLTKINKVGGLFDFDGTLLVIILQFIFLMFILNILLYIPLLNIIDERNIYIQKNLNQIKYLLRKSILITSFYNKKVTKISDVAKLDLIYYQELYETTLTSKLKCYQRFLDFSLKKTSKEWERYKDNLLVLYKKYPKSLKLVRNQIIIKITE</sequence>
<proteinExistence type="predicted"/>
<organism evidence="2">
    <name type="scientific">Phaeophyceae sp</name>
    <dbReference type="NCBI Taxonomy" id="2249243"/>
    <lineage>
        <taxon>Eukaryota</taxon>
        <taxon>Sar</taxon>
        <taxon>Stramenopiles</taxon>
        <taxon>Ochrophyta</taxon>
        <taxon>PX clade</taxon>
        <taxon>Phaeophyceae</taxon>
    </lineage>
</organism>
<dbReference type="PANTHER" id="PTHR33445">
    <property type="entry name" value="ATP SYNTHASE SUBUNIT B', CHLOROPLASTIC"/>
    <property type="match status" value="1"/>
</dbReference>
<accession>A0A8E5BH01</accession>